<name>A0ABN2T518_9ACTN</name>
<accession>A0ABN2T518</accession>
<keyword evidence="1" id="KW-0418">Kinase</keyword>
<keyword evidence="5" id="KW-1185">Reference proteome</keyword>
<dbReference type="CDD" id="cd16936">
    <property type="entry name" value="HATPase_RsbW-like"/>
    <property type="match status" value="1"/>
</dbReference>
<dbReference type="SUPFAM" id="SSF55874">
    <property type="entry name" value="ATPase domain of HSP90 chaperone/DNA topoisomerase II/histidine kinase"/>
    <property type="match status" value="1"/>
</dbReference>
<dbReference type="InterPro" id="IPR003594">
    <property type="entry name" value="HATPase_dom"/>
</dbReference>
<evidence type="ECO:0000259" key="3">
    <source>
        <dbReference type="Pfam" id="PF13581"/>
    </source>
</evidence>
<gene>
    <name evidence="4" type="ORF">GCM10009838_75020</name>
</gene>
<feature type="compositionally biased region" description="Low complexity" evidence="2">
    <location>
        <begin position="161"/>
        <end position="180"/>
    </location>
</feature>
<keyword evidence="1" id="KW-0723">Serine/threonine-protein kinase</keyword>
<dbReference type="PANTHER" id="PTHR35526:SF3">
    <property type="entry name" value="ANTI-SIGMA-F FACTOR RSBW"/>
    <property type="match status" value="1"/>
</dbReference>
<reference evidence="4 5" key="1">
    <citation type="journal article" date="2019" name="Int. J. Syst. Evol. Microbiol.">
        <title>The Global Catalogue of Microorganisms (GCM) 10K type strain sequencing project: providing services to taxonomists for standard genome sequencing and annotation.</title>
        <authorList>
            <consortium name="The Broad Institute Genomics Platform"/>
            <consortium name="The Broad Institute Genome Sequencing Center for Infectious Disease"/>
            <person name="Wu L."/>
            <person name="Ma J."/>
        </authorList>
    </citation>
    <scope>NUCLEOTIDE SEQUENCE [LARGE SCALE GENOMIC DNA]</scope>
    <source>
        <strain evidence="4 5">JCM 16013</strain>
    </source>
</reference>
<evidence type="ECO:0000256" key="1">
    <source>
        <dbReference type="ARBA" id="ARBA00022527"/>
    </source>
</evidence>
<proteinExistence type="predicted"/>
<protein>
    <recommendedName>
        <fullName evidence="3">Histidine kinase/HSP90-like ATPase domain-containing protein</fullName>
    </recommendedName>
</protein>
<evidence type="ECO:0000256" key="2">
    <source>
        <dbReference type="SAM" id="MobiDB-lite"/>
    </source>
</evidence>
<evidence type="ECO:0000313" key="4">
    <source>
        <dbReference type="EMBL" id="GAA1998675.1"/>
    </source>
</evidence>
<dbReference type="PANTHER" id="PTHR35526">
    <property type="entry name" value="ANTI-SIGMA-F FACTOR RSBW-RELATED"/>
    <property type="match status" value="1"/>
</dbReference>
<dbReference type="RefSeq" id="WP_344661955.1">
    <property type="nucleotide sequence ID" value="NZ_BAAAQM010000063.1"/>
</dbReference>
<dbReference type="InterPro" id="IPR050267">
    <property type="entry name" value="Anti-sigma-factor_SerPK"/>
</dbReference>
<comment type="caution">
    <text evidence="4">The sequence shown here is derived from an EMBL/GenBank/DDBJ whole genome shotgun (WGS) entry which is preliminary data.</text>
</comment>
<organism evidence="4 5">
    <name type="scientific">Catenulispora subtropica</name>
    <dbReference type="NCBI Taxonomy" id="450798"/>
    <lineage>
        <taxon>Bacteria</taxon>
        <taxon>Bacillati</taxon>
        <taxon>Actinomycetota</taxon>
        <taxon>Actinomycetes</taxon>
        <taxon>Catenulisporales</taxon>
        <taxon>Catenulisporaceae</taxon>
        <taxon>Catenulispora</taxon>
    </lineage>
</organism>
<keyword evidence="1" id="KW-0808">Transferase</keyword>
<dbReference type="Pfam" id="PF13581">
    <property type="entry name" value="HATPase_c_2"/>
    <property type="match status" value="1"/>
</dbReference>
<sequence length="202" mass="20572">MQQLRHPAPACRASGREAGGGVAVRGTGEPAGSRTPQSSALSWSFPGSALDVSLSRRWLAAAVEALWGAGEDADRLVLAYSEVATNAVVHGRGPVTVSVRIRPGAAVCEVGDCSTCTPEPRHASPEDVSGRGLDLVAQTVDRLRVTAGEGGKKIVFEVGRRPGAAAGSGGSPVPESAEGPVAEEEGAMSRAARRHHPARAGA</sequence>
<feature type="region of interest" description="Disordered" evidence="2">
    <location>
        <begin position="1"/>
        <end position="40"/>
    </location>
</feature>
<dbReference type="Proteomes" id="UP001499854">
    <property type="component" value="Unassembled WGS sequence"/>
</dbReference>
<dbReference type="Gene3D" id="3.30.565.10">
    <property type="entry name" value="Histidine kinase-like ATPase, C-terminal domain"/>
    <property type="match status" value="1"/>
</dbReference>
<evidence type="ECO:0000313" key="5">
    <source>
        <dbReference type="Proteomes" id="UP001499854"/>
    </source>
</evidence>
<feature type="region of interest" description="Disordered" evidence="2">
    <location>
        <begin position="160"/>
        <end position="202"/>
    </location>
</feature>
<feature type="domain" description="Histidine kinase/HSP90-like ATPase" evidence="3">
    <location>
        <begin position="51"/>
        <end position="155"/>
    </location>
</feature>
<dbReference type="InterPro" id="IPR036890">
    <property type="entry name" value="HATPase_C_sf"/>
</dbReference>
<feature type="compositionally biased region" description="Basic residues" evidence="2">
    <location>
        <begin position="191"/>
        <end position="202"/>
    </location>
</feature>
<dbReference type="EMBL" id="BAAAQM010000063">
    <property type="protein sequence ID" value="GAA1998675.1"/>
    <property type="molecule type" value="Genomic_DNA"/>
</dbReference>